<dbReference type="Proteomes" id="UP001189122">
    <property type="component" value="Unassembled WGS sequence"/>
</dbReference>
<keyword evidence="2" id="KW-1185">Reference proteome</keyword>
<protein>
    <submittedName>
        <fullName evidence="1">Uncharacterized protein</fullName>
    </submittedName>
</protein>
<name>A0A7I8JT61_SPIIN</name>
<accession>A0A7I8JT61</accession>
<organism evidence="1">
    <name type="scientific">Spirodela intermedia</name>
    <name type="common">Intermediate duckweed</name>
    <dbReference type="NCBI Taxonomy" id="51605"/>
    <lineage>
        <taxon>Eukaryota</taxon>
        <taxon>Viridiplantae</taxon>
        <taxon>Streptophyta</taxon>
        <taxon>Embryophyta</taxon>
        <taxon>Tracheophyta</taxon>
        <taxon>Spermatophyta</taxon>
        <taxon>Magnoliopsida</taxon>
        <taxon>Liliopsida</taxon>
        <taxon>Araceae</taxon>
        <taxon>Lemnoideae</taxon>
        <taxon>Spirodela</taxon>
    </lineage>
</organism>
<gene>
    <name evidence="1" type="ORF">SI7747_17019357</name>
</gene>
<dbReference type="EMBL" id="LR743604">
    <property type="protein sequence ID" value="CAA2633880.1"/>
    <property type="molecule type" value="Genomic_DNA"/>
</dbReference>
<evidence type="ECO:0000313" key="1">
    <source>
        <dbReference type="EMBL" id="CAA2633880.1"/>
    </source>
</evidence>
<reference evidence="1 2" key="1">
    <citation type="submission" date="2019-12" db="EMBL/GenBank/DDBJ databases">
        <authorList>
            <person name="Scholz U."/>
            <person name="Mascher M."/>
            <person name="Fiebig A."/>
        </authorList>
    </citation>
    <scope>NUCLEOTIDE SEQUENCE</scope>
</reference>
<sequence length="15" mass="1856">MFLSQWNPWTKTTCL</sequence>
<dbReference type="EMBL" id="CACRZD030000017">
    <property type="protein sequence ID" value="CAA6672941.1"/>
    <property type="molecule type" value="Genomic_DNA"/>
</dbReference>
<evidence type="ECO:0000313" key="2">
    <source>
        <dbReference type="Proteomes" id="UP001189122"/>
    </source>
</evidence>
<proteinExistence type="predicted"/>